<feature type="transmembrane region" description="Helical" evidence="1">
    <location>
        <begin position="271"/>
        <end position="304"/>
    </location>
</feature>
<evidence type="ECO:0000313" key="2">
    <source>
        <dbReference type="EMBL" id="PPQ79658.1"/>
    </source>
</evidence>
<evidence type="ECO:0000313" key="3">
    <source>
        <dbReference type="Proteomes" id="UP000284706"/>
    </source>
</evidence>
<evidence type="ECO:0000256" key="1">
    <source>
        <dbReference type="SAM" id="Phobius"/>
    </source>
</evidence>
<comment type="caution">
    <text evidence="2">The sequence shown here is derived from an EMBL/GenBank/DDBJ whole genome shotgun (WGS) entry which is preliminary data.</text>
</comment>
<accession>A0A409WMB4</accession>
<keyword evidence="3" id="KW-1185">Reference proteome</keyword>
<sequence length="333" mass="37443">MLGLVRSAHVSIAQSIRCLLLPTTAESYVEKDVRAFLGVVTELWKLTILQEEYNSKNVFKIQSLRDNLEILDGLISENKHERSLILRQMKMGGRSCEDAFPIPRMQIPAIAPRTASFSSEDTAVLVDEPQSIWDENENSLATALYRNLKERRLFQSYARELEESIANYQYLVKTQATADATGHRELRDWAQKMLATFDFLTTLLISISTVGAGLVYATIFSASRGNVVFMCLTFPLFTAGFLVPMTVQVLLRLAANLPYPVQFASQKIWGYILGHGISISGIAIFAFSFSVALVAFAAFVVFFIVRWRVSKVRSEREIHVSEASNALENFKHV</sequence>
<name>A0A409WMB4_9AGAR</name>
<dbReference type="AlphaFoldDB" id="A0A409WMB4"/>
<dbReference type="InParanoid" id="A0A409WMB4"/>
<dbReference type="EMBL" id="NHYE01004993">
    <property type="protein sequence ID" value="PPQ79658.1"/>
    <property type="molecule type" value="Genomic_DNA"/>
</dbReference>
<gene>
    <name evidence="2" type="ORF">CVT26_015784</name>
</gene>
<organism evidence="2 3">
    <name type="scientific">Gymnopilus dilepis</name>
    <dbReference type="NCBI Taxonomy" id="231916"/>
    <lineage>
        <taxon>Eukaryota</taxon>
        <taxon>Fungi</taxon>
        <taxon>Dikarya</taxon>
        <taxon>Basidiomycota</taxon>
        <taxon>Agaricomycotina</taxon>
        <taxon>Agaricomycetes</taxon>
        <taxon>Agaricomycetidae</taxon>
        <taxon>Agaricales</taxon>
        <taxon>Agaricineae</taxon>
        <taxon>Hymenogastraceae</taxon>
        <taxon>Gymnopilus</taxon>
    </lineage>
</organism>
<protein>
    <submittedName>
        <fullName evidence="2">Uncharacterized protein</fullName>
    </submittedName>
</protein>
<feature type="transmembrane region" description="Helical" evidence="1">
    <location>
        <begin position="199"/>
        <end position="220"/>
    </location>
</feature>
<keyword evidence="1" id="KW-0812">Transmembrane</keyword>
<keyword evidence="1" id="KW-1133">Transmembrane helix</keyword>
<feature type="transmembrane region" description="Helical" evidence="1">
    <location>
        <begin position="227"/>
        <end position="251"/>
    </location>
</feature>
<keyword evidence="1" id="KW-0472">Membrane</keyword>
<reference evidence="2 3" key="1">
    <citation type="journal article" date="2018" name="Evol. Lett.">
        <title>Horizontal gene cluster transfer increased hallucinogenic mushroom diversity.</title>
        <authorList>
            <person name="Reynolds H.T."/>
            <person name="Vijayakumar V."/>
            <person name="Gluck-Thaler E."/>
            <person name="Korotkin H.B."/>
            <person name="Matheny P.B."/>
            <person name="Slot J.C."/>
        </authorList>
    </citation>
    <scope>NUCLEOTIDE SEQUENCE [LARGE SCALE GENOMIC DNA]</scope>
    <source>
        <strain evidence="2 3">SRW20</strain>
    </source>
</reference>
<proteinExistence type="predicted"/>
<dbReference type="Proteomes" id="UP000284706">
    <property type="component" value="Unassembled WGS sequence"/>
</dbReference>
<dbReference type="OrthoDB" id="2679843at2759"/>